<evidence type="ECO:0000313" key="4">
    <source>
        <dbReference type="Proteomes" id="UP000031121"/>
    </source>
</evidence>
<name>A0A0A8B542_9ACTN</name>
<dbReference type="HOGENOM" id="CLU_062586_0_0_11"/>
<gene>
    <name evidence="3" type="ORF">JI75_07855</name>
</gene>
<keyword evidence="2" id="KW-0472">Membrane</keyword>
<dbReference type="AlphaFoldDB" id="A0A0A8B542"/>
<dbReference type="STRING" id="1531429.JI75_07855"/>
<keyword evidence="2" id="KW-0812">Transmembrane</keyword>
<dbReference type="EMBL" id="CP009302">
    <property type="protein sequence ID" value="AJC12581.1"/>
    <property type="molecule type" value="Genomic_DNA"/>
</dbReference>
<keyword evidence="2" id="KW-1133">Transmembrane helix</keyword>
<sequence length="262" mass="26732">MASTTKQRKRVAAGSIAGAVAAVALVGVIGLNVASANSGSTQADRFGIEMAALSSASPAPSGAFAAEAADASYGASTLSQSSPRNIAAGVSAIEEEENAAAEAERQAKAAEDAAGLNRARNAMSAQGSTGASAGLSEVDWTVGHDAFVEEWSERIDAFLAGSPLAGQGENFAEAAWDNGIDPRWSPAISKTESSRGAICFLPYNAWGWGASSWDSFDESVKAHVAGLAKGYGYTLSKGAAAKYCPPNTDHWYASTLASMKSI</sequence>
<reference evidence="3 4" key="2">
    <citation type="journal article" date="2015" name="Genome Announc.">
        <title>Complete Genome Sequence of Coriobacteriaceae Strain 68-1-3, a Novel Mucus-Degrading Isolate from the Swine Intestinal Tract.</title>
        <authorList>
            <person name="Looft T."/>
            <person name="Bayles D.O."/>
            <person name="Alt D.P."/>
            <person name="Stanton T.B."/>
        </authorList>
    </citation>
    <scope>NUCLEOTIDE SEQUENCE [LARGE SCALE GENOMIC DNA]</scope>
    <source>
        <strain evidence="3 4">68-1-3</strain>
    </source>
</reference>
<dbReference type="KEGG" id="cbac:JI75_07855"/>
<accession>A0A0A8B542</accession>
<evidence type="ECO:0000256" key="1">
    <source>
        <dbReference type="SAM" id="Coils"/>
    </source>
</evidence>
<feature type="coiled-coil region" evidence="1">
    <location>
        <begin position="86"/>
        <end position="113"/>
    </location>
</feature>
<dbReference type="Proteomes" id="UP000031121">
    <property type="component" value="Chromosome"/>
</dbReference>
<proteinExistence type="predicted"/>
<keyword evidence="1" id="KW-0175">Coiled coil</keyword>
<reference evidence="4" key="1">
    <citation type="submission" date="2014-08" db="EMBL/GenBank/DDBJ databases">
        <title>Coriobacteriaceae sp. complete genome.</title>
        <authorList>
            <person name="Looft T."/>
            <person name="Bayles D.O."/>
            <person name="Stanton T.B."/>
        </authorList>
    </citation>
    <scope>NUCLEOTIDE SEQUENCE [LARGE SCALE GENOMIC DNA]</scope>
    <source>
        <strain evidence="4">68-1-3</strain>
    </source>
</reference>
<evidence type="ECO:0000313" key="3">
    <source>
        <dbReference type="EMBL" id="AJC12581.1"/>
    </source>
</evidence>
<organism evidence="3 4">
    <name type="scientific">Berryella intestinalis</name>
    <dbReference type="NCBI Taxonomy" id="1531429"/>
    <lineage>
        <taxon>Bacteria</taxon>
        <taxon>Bacillati</taxon>
        <taxon>Actinomycetota</taxon>
        <taxon>Coriobacteriia</taxon>
        <taxon>Eggerthellales</taxon>
        <taxon>Eggerthellaceae</taxon>
        <taxon>Berryella</taxon>
    </lineage>
</organism>
<feature type="transmembrane region" description="Helical" evidence="2">
    <location>
        <begin position="12"/>
        <end position="34"/>
    </location>
</feature>
<protein>
    <recommendedName>
        <fullName evidence="5">CMP-2-keto-3-deoxyoctulosonic acid synthetase</fullName>
    </recommendedName>
</protein>
<evidence type="ECO:0008006" key="5">
    <source>
        <dbReference type="Google" id="ProtNLM"/>
    </source>
</evidence>
<dbReference type="OrthoDB" id="3191347at2"/>
<keyword evidence="4" id="KW-1185">Reference proteome</keyword>
<evidence type="ECO:0000256" key="2">
    <source>
        <dbReference type="SAM" id="Phobius"/>
    </source>
</evidence>